<dbReference type="Pfam" id="PF07679">
    <property type="entry name" value="I-set"/>
    <property type="match status" value="1"/>
</dbReference>
<sequence length="486" mass="52257">MEISKIRPCNIYVAFSIIFICFAVCFVALIHLEYEVHAQRQMLQVLTQRQREEKNKPRNPEHVDPITVVLRSLRSDSGEELLHTRHKRSAGNDSDILKQGKPVNPDDVRGLIIALGKLACPVKCPRGPRGQRGRPGNPGKHGPPGPRGLQGPKGDKGAQGNQGPPGPKGDQGPQGPKGDAGESISAPSIVLPPVSMVVNETGIASLQCEVKGNPAPQVTWLKENSSLPADKRIFQSRDGLIIVDVTSQDSGLYTCEARNFLGTVSSSATLTVQAAVTPTSLVRNPTSCSSLKTGSSGDYIIDPGGDGGVTPFNVYCDMRDKGGMGVTIISHDSENRTHVGNIPGCSGVGCYSKKVNYTGVNIAQIEALTQVSRECEQFIKFECNNDVQFIQASYAWWESRDGTRMYYWGGATGHTNMCACGVTNSCSNGEKCNCDYGGYSSGWREDSGLLTDKSSLPVTQIRLGDLDSSNEEGYLTLGKLKCYGKA</sequence>
<evidence type="ECO:0000259" key="4">
    <source>
        <dbReference type="PROSITE" id="PS50835"/>
    </source>
</evidence>
<dbReference type="InterPro" id="IPR036056">
    <property type="entry name" value="Fibrinogen-like_C"/>
</dbReference>
<name>A0ABN8N5N0_9CNID</name>
<comment type="caution">
    <text evidence="5">The sequence shown here is derived from an EMBL/GenBank/DDBJ whole genome shotgun (WGS) entry which is preliminary data.</text>
</comment>
<evidence type="ECO:0000256" key="2">
    <source>
        <dbReference type="SAM" id="MobiDB-lite"/>
    </source>
</evidence>
<accession>A0ABN8N5N0</accession>
<dbReference type="Gene3D" id="2.60.40.10">
    <property type="entry name" value="Immunoglobulins"/>
    <property type="match status" value="1"/>
</dbReference>
<dbReference type="PANTHER" id="PTHR10075:SF44">
    <property type="entry name" value="NEURONAL CELL ADHESION MOLECULE"/>
    <property type="match status" value="1"/>
</dbReference>
<dbReference type="Gene3D" id="2.60.120.1000">
    <property type="match status" value="1"/>
</dbReference>
<dbReference type="InterPro" id="IPR003599">
    <property type="entry name" value="Ig_sub"/>
</dbReference>
<feature type="region of interest" description="Disordered" evidence="2">
    <location>
        <begin position="79"/>
        <end position="103"/>
    </location>
</feature>
<feature type="transmembrane region" description="Helical" evidence="3">
    <location>
        <begin position="12"/>
        <end position="32"/>
    </location>
</feature>
<dbReference type="EMBL" id="CALNXK010000008">
    <property type="protein sequence ID" value="CAH3040888.1"/>
    <property type="molecule type" value="Genomic_DNA"/>
</dbReference>
<dbReference type="InterPro" id="IPR036179">
    <property type="entry name" value="Ig-like_dom_sf"/>
</dbReference>
<dbReference type="Proteomes" id="UP001159405">
    <property type="component" value="Unassembled WGS sequence"/>
</dbReference>
<dbReference type="NCBIfam" id="NF040941">
    <property type="entry name" value="GGGWT_bact"/>
    <property type="match status" value="1"/>
</dbReference>
<dbReference type="PROSITE" id="PS50835">
    <property type="entry name" value="IG_LIKE"/>
    <property type="match status" value="1"/>
</dbReference>
<keyword evidence="3" id="KW-0812">Transmembrane</keyword>
<keyword evidence="1" id="KW-0393">Immunoglobulin domain</keyword>
<organism evidence="5 6">
    <name type="scientific">Porites lobata</name>
    <dbReference type="NCBI Taxonomy" id="104759"/>
    <lineage>
        <taxon>Eukaryota</taxon>
        <taxon>Metazoa</taxon>
        <taxon>Cnidaria</taxon>
        <taxon>Anthozoa</taxon>
        <taxon>Hexacorallia</taxon>
        <taxon>Scleractinia</taxon>
        <taxon>Fungiina</taxon>
        <taxon>Poritidae</taxon>
        <taxon>Porites</taxon>
    </lineage>
</organism>
<dbReference type="SMART" id="SM00408">
    <property type="entry name" value="IGc2"/>
    <property type="match status" value="1"/>
</dbReference>
<evidence type="ECO:0000256" key="1">
    <source>
        <dbReference type="ARBA" id="ARBA00023319"/>
    </source>
</evidence>
<reference evidence="5 6" key="1">
    <citation type="submission" date="2022-05" db="EMBL/GenBank/DDBJ databases">
        <authorList>
            <consortium name="Genoscope - CEA"/>
            <person name="William W."/>
        </authorList>
    </citation>
    <scope>NUCLEOTIDE SEQUENCE [LARGE SCALE GENOMIC DNA]</scope>
</reference>
<feature type="region of interest" description="Disordered" evidence="2">
    <location>
        <begin position="123"/>
        <end position="186"/>
    </location>
</feature>
<dbReference type="InterPro" id="IPR013783">
    <property type="entry name" value="Ig-like_fold"/>
</dbReference>
<dbReference type="InterPro" id="IPR008160">
    <property type="entry name" value="Collagen"/>
</dbReference>
<dbReference type="InterPro" id="IPR007110">
    <property type="entry name" value="Ig-like_dom"/>
</dbReference>
<proteinExistence type="predicted"/>
<keyword evidence="6" id="KW-1185">Reference proteome</keyword>
<evidence type="ECO:0000256" key="3">
    <source>
        <dbReference type="SAM" id="Phobius"/>
    </source>
</evidence>
<dbReference type="SMART" id="SM00409">
    <property type="entry name" value="IG"/>
    <property type="match status" value="1"/>
</dbReference>
<dbReference type="PANTHER" id="PTHR10075">
    <property type="entry name" value="BASIGIN RELATED"/>
    <property type="match status" value="1"/>
</dbReference>
<dbReference type="InterPro" id="IPR013098">
    <property type="entry name" value="Ig_I-set"/>
</dbReference>
<dbReference type="InterPro" id="IPR003598">
    <property type="entry name" value="Ig_sub2"/>
</dbReference>
<keyword evidence="3" id="KW-1133">Transmembrane helix</keyword>
<protein>
    <recommendedName>
        <fullName evidence="4">Ig-like domain-containing protein</fullName>
    </recommendedName>
</protein>
<keyword evidence="3" id="KW-0472">Membrane</keyword>
<dbReference type="SUPFAM" id="SSF48726">
    <property type="entry name" value="Immunoglobulin"/>
    <property type="match status" value="1"/>
</dbReference>
<evidence type="ECO:0000313" key="5">
    <source>
        <dbReference type="EMBL" id="CAH3040888.1"/>
    </source>
</evidence>
<dbReference type="Pfam" id="PF01391">
    <property type="entry name" value="Collagen"/>
    <property type="match status" value="1"/>
</dbReference>
<gene>
    <name evidence="5" type="ORF">PLOB_00045550</name>
</gene>
<feature type="compositionally biased region" description="Low complexity" evidence="2">
    <location>
        <begin position="158"/>
        <end position="177"/>
    </location>
</feature>
<dbReference type="SUPFAM" id="SSF56496">
    <property type="entry name" value="Fibrinogen C-terminal domain-like"/>
    <property type="match status" value="1"/>
</dbReference>
<feature type="domain" description="Ig-like" evidence="4">
    <location>
        <begin position="187"/>
        <end position="271"/>
    </location>
</feature>
<evidence type="ECO:0000313" key="6">
    <source>
        <dbReference type="Proteomes" id="UP001159405"/>
    </source>
</evidence>